<accession>A0A6L2JEC0</accession>
<feature type="region of interest" description="Disordered" evidence="1">
    <location>
        <begin position="27"/>
        <end position="79"/>
    </location>
</feature>
<feature type="compositionally biased region" description="Polar residues" evidence="1">
    <location>
        <begin position="29"/>
        <end position="41"/>
    </location>
</feature>
<protein>
    <submittedName>
        <fullName evidence="2">Uncharacterized protein</fullName>
    </submittedName>
</protein>
<proteinExistence type="predicted"/>
<gene>
    <name evidence="2" type="ORF">Tci_007311</name>
</gene>
<comment type="caution">
    <text evidence="2">The sequence shown here is derived from an EMBL/GenBank/DDBJ whole genome shotgun (WGS) entry which is preliminary data.</text>
</comment>
<evidence type="ECO:0000313" key="2">
    <source>
        <dbReference type="EMBL" id="GEU35333.1"/>
    </source>
</evidence>
<organism evidence="2">
    <name type="scientific">Tanacetum cinerariifolium</name>
    <name type="common">Dalmatian daisy</name>
    <name type="synonym">Chrysanthemum cinerariifolium</name>
    <dbReference type="NCBI Taxonomy" id="118510"/>
    <lineage>
        <taxon>Eukaryota</taxon>
        <taxon>Viridiplantae</taxon>
        <taxon>Streptophyta</taxon>
        <taxon>Embryophyta</taxon>
        <taxon>Tracheophyta</taxon>
        <taxon>Spermatophyta</taxon>
        <taxon>Magnoliopsida</taxon>
        <taxon>eudicotyledons</taxon>
        <taxon>Gunneridae</taxon>
        <taxon>Pentapetalae</taxon>
        <taxon>asterids</taxon>
        <taxon>campanulids</taxon>
        <taxon>Asterales</taxon>
        <taxon>Asteraceae</taxon>
        <taxon>Asteroideae</taxon>
        <taxon>Anthemideae</taxon>
        <taxon>Anthemidinae</taxon>
        <taxon>Tanacetum</taxon>
    </lineage>
</organism>
<sequence>MQKVANISIEPEQTLILPFKEVNADDTANKSLSRTVVQSVMQPKAPTGRKHKKKKDLSSSEPKTSHYVKRSKTKETFIDTQHAEDSVAIADATMKVDSDLESMPENEIMSISEDNNKEAESDQEISLADEKVADNILDELISEADKEDTNVFATTTNALSFESVPQISSTSS</sequence>
<name>A0A6L2JEC0_TANCI</name>
<reference evidence="2" key="1">
    <citation type="journal article" date="2019" name="Sci. Rep.">
        <title>Draft genome of Tanacetum cinerariifolium, the natural source of mosquito coil.</title>
        <authorList>
            <person name="Yamashiro T."/>
            <person name="Shiraishi A."/>
            <person name="Satake H."/>
            <person name="Nakayama K."/>
        </authorList>
    </citation>
    <scope>NUCLEOTIDE SEQUENCE</scope>
</reference>
<dbReference type="EMBL" id="BKCJ010000679">
    <property type="protein sequence ID" value="GEU35333.1"/>
    <property type="molecule type" value="Genomic_DNA"/>
</dbReference>
<dbReference type="AlphaFoldDB" id="A0A6L2JEC0"/>
<evidence type="ECO:0000256" key="1">
    <source>
        <dbReference type="SAM" id="MobiDB-lite"/>
    </source>
</evidence>